<evidence type="ECO:0000313" key="10">
    <source>
        <dbReference type="EMBL" id="EPS36861.1"/>
    </source>
</evidence>
<reference evidence="11" key="2">
    <citation type="submission" date="2013-04" db="EMBL/GenBank/DDBJ databases">
        <title>Genomic mechanisms accounting for the adaptation to parasitism in nematode-trapping fungi.</title>
        <authorList>
            <person name="Ahren D.G."/>
        </authorList>
    </citation>
    <scope>NUCLEOTIDE SEQUENCE [LARGE SCALE GENOMIC DNA]</scope>
    <source>
        <strain evidence="11">CBS 200.50</strain>
    </source>
</reference>
<gene>
    <name evidence="10" type="ORF">H072_9614</name>
</gene>
<evidence type="ECO:0000256" key="2">
    <source>
        <dbReference type="ARBA" id="ARBA00016066"/>
    </source>
</evidence>
<dbReference type="UniPathway" id="UPA00143"/>
<keyword evidence="5" id="KW-0833">Ubl conjugation pathway</keyword>
<keyword evidence="3" id="KW-0132">Cell division</keyword>
<dbReference type="eggNOG" id="KOG4322">
    <property type="taxonomic scope" value="Eukaryota"/>
</dbReference>
<comment type="function">
    <text evidence="8">Component of the anaphase promoting complex/cyclosome (APC/C), a cell cycle-regulated E3 ubiquitin ligase that controls progression through mitosis and the G1 phase of the cell cycle. The APC/C complex acts by mediating ubiquitination and subsequent degradation of target proteins: it mainly mediates the formation of 'Lys-11'-linked polyubiquitin chains and, to a lower extent, the formation of 'Lys-48'- and 'Lys-63'-linked polyubiquitin chains. The APC/C complex catalyzes assembly of branched 'Lys-11'-/'Lys-48'-linked branched ubiquitin chains on target proteins.</text>
</comment>
<dbReference type="Proteomes" id="UP000015100">
    <property type="component" value="Unassembled WGS sequence"/>
</dbReference>
<dbReference type="Pfam" id="PF12862">
    <property type="entry name" value="ANAPC5"/>
    <property type="match status" value="1"/>
</dbReference>
<protein>
    <recommendedName>
        <fullName evidence="2">Anaphase-promoting complex subunit 5</fullName>
    </recommendedName>
    <alternativeName>
        <fullName evidence="7">Cyclosome subunit 5</fullName>
    </alternativeName>
</protein>
<dbReference type="AlphaFoldDB" id="S8A6Y2"/>
<feature type="domain" description="Anaphase-promoting complex subunit 5" evidence="9">
    <location>
        <begin position="286"/>
        <end position="375"/>
    </location>
</feature>
<dbReference type="GO" id="GO:0045842">
    <property type="term" value="P:positive regulation of mitotic metaphase/anaphase transition"/>
    <property type="evidence" value="ECO:0007669"/>
    <property type="project" value="TreeGrafter"/>
</dbReference>
<comment type="caution">
    <text evidence="10">The sequence shown here is derived from an EMBL/GenBank/DDBJ whole genome shotgun (WGS) entry which is preliminary data.</text>
</comment>
<reference evidence="10 11" key="1">
    <citation type="journal article" date="2013" name="PLoS Genet.">
        <title>Genomic mechanisms accounting for the adaptation to parasitism in nematode-trapping fungi.</title>
        <authorList>
            <person name="Meerupati T."/>
            <person name="Andersson K.M."/>
            <person name="Friman E."/>
            <person name="Kumar D."/>
            <person name="Tunlid A."/>
            <person name="Ahren D."/>
        </authorList>
    </citation>
    <scope>NUCLEOTIDE SEQUENCE [LARGE SCALE GENOMIC DNA]</scope>
    <source>
        <strain evidence="10 11">CBS 200.50</strain>
    </source>
</reference>
<evidence type="ECO:0000256" key="1">
    <source>
        <dbReference type="ARBA" id="ARBA00007450"/>
    </source>
</evidence>
<dbReference type="GO" id="GO:0031145">
    <property type="term" value="P:anaphase-promoting complex-dependent catabolic process"/>
    <property type="evidence" value="ECO:0007669"/>
    <property type="project" value="TreeGrafter"/>
</dbReference>
<dbReference type="OMA" id="DANMGMA"/>
<proteinExistence type="inferred from homology"/>
<keyword evidence="4" id="KW-0498">Mitosis</keyword>
<evidence type="ECO:0000259" key="9">
    <source>
        <dbReference type="Pfam" id="PF12862"/>
    </source>
</evidence>
<keyword evidence="11" id="KW-1185">Reference proteome</keyword>
<dbReference type="GO" id="GO:0051301">
    <property type="term" value="P:cell division"/>
    <property type="evidence" value="ECO:0007669"/>
    <property type="project" value="UniProtKB-KW"/>
</dbReference>
<evidence type="ECO:0000256" key="6">
    <source>
        <dbReference type="ARBA" id="ARBA00023306"/>
    </source>
</evidence>
<organism evidence="10 11">
    <name type="scientific">Dactylellina haptotyla (strain CBS 200.50)</name>
    <name type="common">Nematode-trapping fungus</name>
    <name type="synonym">Monacrosporium haptotylum</name>
    <dbReference type="NCBI Taxonomy" id="1284197"/>
    <lineage>
        <taxon>Eukaryota</taxon>
        <taxon>Fungi</taxon>
        <taxon>Dikarya</taxon>
        <taxon>Ascomycota</taxon>
        <taxon>Pezizomycotina</taxon>
        <taxon>Orbiliomycetes</taxon>
        <taxon>Orbiliales</taxon>
        <taxon>Orbiliaceae</taxon>
        <taxon>Dactylellina</taxon>
    </lineage>
</organism>
<dbReference type="GO" id="GO:0070979">
    <property type="term" value="P:protein K11-linked ubiquitination"/>
    <property type="evidence" value="ECO:0007669"/>
    <property type="project" value="TreeGrafter"/>
</dbReference>
<dbReference type="InterPro" id="IPR037679">
    <property type="entry name" value="Apc5"/>
</dbReference>
<dbReference type="InterPro" id="IPR026000">
    <property type="entry name" value="Apc5_dom"/>
</dbReference>
<evidence type="ECO:0000256" key="7">
    <source>
        <dbReference type="ARBA" id="ARBA00031069"/>
    </source>
</evidence>
<dbReference type="EMBL" id="AQGS01000823">
    <property type="protein sequence ID" value="EPS36861.1"/>
    <property type="molecule type" value="Genomic_DNA"/>
</dbReference>
<sequence length="777" mass="87598">MQNHAASRLPRDPTTGRYLTPGKLALLALITLYTENRIPSPSIIPVLTFVLQHLIANRGQLFAHGSPPPTVISLEALQKLTVLEQSAITGRTIYDLLLKKLWELNSYDALHDFVVNLETYLADPKKAEKTYIRSQGEKSLFTRNSVIGAFIRRATLEFSRMPFAEATQLWQGFIAYREPTLPQWKKRNLSLVHSTGGVGPVETHHDKFLAGLPADHPLVRHLYGAVDDMKHQGEKAHGMVSVDDVEKLLEFQVDCMQRLGTRVPEQMQNSLKAILDSRASKPNLQYYVEFLNAWRSGDYQGSFECLHQYFDYTMHTRDRTFYQYALLNLAILQADFGCNRESILAMQETVNTARENKDIACLNFALSWLYHFHKAHPQDCPEVIAARMERESLSFLKVKAKESGMHHLQSMAHLSEAKQALTNAESLGFAFESILRSSHLNTSKGINNAVGSQMVLQSSVWTRLGVHYAAMLGCELFLTKYWKNAPVEDLVKAQCRTAFLIAQKGRFEEALDKLENIDAENLRTLKYYQYWATYGGLIRLKRELFRGDLAAAEYNLQQLLAASSTEPECVVEVQLCRAQLHMRRSNFSEALDLLTTLAEDLERDKGDISSRLRVMLNKAQLLAKCGRAVKGLSVTLRAAAIAWRAKLLPILYLANAVLANILIQLHEFAVAYALLDAIMPQILECEDAHLNGICLNTLIDAQVGMAGKVTDDKKKMAECMGRALEMIDKCFVEYGKLGDRAAQAELMNKKARVHNILENMELRNEAAATCIQLKKGH</sequence>
<comment type="similarity">
    <text evidence="1">Belongs to the APC5 family.</text>
</comment>
<dbReference type="STRING" id="1284197.S8A6Y2"/>
<accession>S8A6Y2</accession>
<evidence type="ECO:0000256" key="8">
    <source>
        <dbReference type="ARBA" id="ARBA00045696"/>
    </source>
</evidence>
<dbReference type="Gene3D" id="1.25.40.10">
    <property type="entry name" value="Tetratricopeptide repeat domain"/>
    <property type="match status" value="1"/>
</dbReference>
<keyword evidence="6" id="KW-0131">Cell cycle</keyword>
<evidence type="ECO:0000256" key="5">
    <source>
        <dbReference type="ARBA" id="ARBA00022786"/>
    </source>
</evidence>
<dbReference type="PANTHER" id="PTHR12830">
    <property type="entry name" value="ANAPHASE-PROMOTING COMPLEX SUBUNIT 5"/>
    <property type="match status" value="1"/>
</dbReference>
<dbReference type="InterPro" id="IPR011990">
    <property type="entry name" value="TPR-like_helical_dom_sf"/>
</dbReference>
<dbReference type="PANTHER" id="PTHR12830:SF9">
    <property type="entry name" value="ANAPHASE-PROMOTING COMPLEX SUBUNIT 5"/>
    <property type="match status" value="1"/>
</dbReference>
<evidence type="ECO:0000313" key="11">
    <source>
        <dbReference type="Proteomes" id="UP000015100"/>
    </source>
</evidence>
<dbReference type="HOGENOM" id="CLU_010478_0_0_1"/>
<dbReference type="OrthoDB" id="2504561at2759"/>
<name>S8A6Y2_DACHA</name>
<dbReference type="GO" id="GO:0005680">
    <property type="term" value="C:anaphase-promoting complex"/>
    <property type="evidence" value="ECO:0007669"/>
    <property type="project" value="InterPro"/>
</dbReference>
<dbReference type="SUPFAM" id="SSF48452">
    <property type="entry name" value="TPR-like"/>
    <property type="match status" value="1"/>
</dbReference>
<evidence type="ECO:0000256" key="3">
    <source>
        <dbReference type="ARBA" id="ARBA00022618"/>
    </source>
</evidence>
<evidence type="ECO:0000256" key="4">
    <source>
        <dbReference type="ARBA" id="ARBA00022776"/>
    </source>
</evidence>